<feature type="domain" description="Transglutaminase-like" evidence="2">
    <location>
        <begin position="420"/>
        <end position="488"/>
    </location>
</feature>
<accession>A0A0G0CMT4</accession>
<dbReference type="InterPro" id="IPR002931">
    <property type="entry name" value="Transglutaminase-like"/>
</dbReference>
<dbReference type="SMART" id="SM00460">
    <property type="entry name" value="TGc"/>
    <property type="match status" value="1"/>
</dbReference>
<dbReference type="PANTHER" id="PTHR33490:SF6">
    <property type="entry name" value="SLL1049 PROTEIN"/>
    <property type="match status" value="1"/>
</dbReference>
<sequence>MRLNTQNFFKIFLTFSFLLISYKGILAQSSDFVIQNNTTLTYTTGSNVIDFTTEYIREVMNKKYLYSTQGEKIFHIPDLPQTKEYEVEIERQFKLDSLTVTDEKGKAILYTVEELELGDGIYVKVPNYKQTIYGSPYRIYVRYKTHDLVKMVNDWVLIQSHALNKDTIFEQIDPTTGTKTALSYNLKVVTDATIPPLAKIYPSTYRTEENDEKTIYYFDSKDRLGQSIYLEFGTQQLYRFELKYTAPKTDEIVPERYSDVISALSTNIYELSLPRELSETNQKVKIEKIIPTPTRITMDEEGNINAKFEVPANQSTDIYISGYIWVEQNSLINKREIPNLEFTKYVEDISKDSKLSKYTSATKYWEVNDPFIVEEARKLATDKTYLMDIVRSDYKYVNEILEYDQSKIAENNQRIGAKAALQGGGSVCMEYADSMIALLRAQGIPARAALGYANLDVLSKTNESGNVRHQWVQIWVPEYGWLSIDPTYESDNMKIGQDIEGILWETFYDQELSSVRMYSADTVSSEELSDYKIQIYAVTNEDIKDENSLLSYSDITFEAQNSTGDIVNTLIKTTTVGKALIVVLPISIVLVLLIALASLTTSLIRRAKYRKASRTLQP</sequence>
<evidence type="ECO:0000313" key="4">
    <source>
        <dbReference type="Proteomes" id="UP000034302"/>
    </source>
</evidence>
<dbReference type="SUPFAM" id="SSF54001">
    <property type="entry name" value="Cysteine proteinases"/>
    <property type="match status" value="1"/>
</dbReference>
<proteinExistence type="predicted"/>
<comment type="caution">
    <text evidence="3">The sequence shown here is derived from an EMBL/GenBank/DDBJ whole genome shotgun (WGS) entry which is preliminary data.</text>
</comment>
<dbReference type="AlphaFoldDB" id="A0A0G0CMT4"/>
<dbReference type="PANTHER" id="PTHR33490">
    <property type="entry name" value="BLR5614 PROTEIN-RELATED"/>
    <property type="match status" value="1"/>
</dbReference>
<keyword evidence="1" id="KW-1133">Transmembrane helix</keyword>
<name>A0A0G0CMT4_9BACT</name>
<evidence type="ECO:0000313" key="3">
    <source>
        <dbReference type="EMBL" id="KKP44687.1"/>
    </source>
</evidence>
<evidence type="ECO:0000256" key="1">
    <source>
        <dbReference type="SAM" id="Phobius"/>
    </source>
</evidence>
<organism evidence="3 4">
    <name type="scientific">candidate division WS6 bacterium GW2011_GWC1_33_20</name>
    <dbReference type="NCBI Taxonomy" id="1619089"/>
    <lineage>
        <taxon>Bacteria</taxon>
        <taxon>Candidatus Dojkabacteria</taxon>
    </lineage>
</organism>
<evidence type="ECO:0000259" key="2">
    <source>
        <dbReference type="SMART" id="SM00460"/>
    </source>
</evidence>
<reference evidence="3 4" key="1">
    <citation type="journal article" date="2015" name="Nature">
        <title>rRNA introns, odd ribosomes, and small enigmatic genomes across a large radiation of phyla.</title>
        <authorList>
            <person name="Brown C.T."/>
            <person name="Hug L.A."/>
            <person name="Thomas B.C."/>
            <person name="Sharon I."/>
            <person name="Castelle C.J."/>
            <person name="Singh A."/>
            <person name="Wilkins M.J."/>
            <person name="Williams K.H."/>
            <person name="Banfield J.F."/>
        </authorList>
    </citation>
    <scope>NUCLEOTIDE SEQUENCE [LARGE SCALE GENOMIC DNA]</scope>
</reference>
<keyword evidence="1" id="KW-0472">Membrane</keyword>
<dbReference type="Pfam" id="PF01841">
    <property type="entry name" value="Transglut_core"/>
    <property type="match status" value="1"/>
</dbReference>
<feature type="transmembrane region" description="Helical" evidence="1">
    <location>
        <begin position="579"/>
        <end position="604"/>
    </location>
</feature>
<dbReference type="Gene3D" id="3.10.620.30">
    <property type="match status" value="1"/>
</dbReference>
<keyword evidence="1" id="KW-0812">Transmembrane</keyword>
<dbReference type="Proteomes" id="UP000034302">
    <property type="component" value="Unassembled WGS sequence"/>
</dbReference>
<dbReference type="InterPro" id="IPR038765">
    <property type="entry name" value="Papain-like_cys_pep_sf"/>
</dbReference>
<dbReference type="EMBL" id="LBOV01000001">
    <property type="protein sequence ID" value="KKP44687.1"/>
    <property type="molecule type" value="Genomic_DNA"/>
</dbReference>
<gene>
    <name evidence="3" type="ORF">UR34_C0001G0033</name>
</gene>
<protein>
    <submittedName>
        <fullName evidence="3">Transglutaminase-like protein family protein</fullName>
    </submittedName>
</protein>